<evidence type="ECO:0000256" key="16">
    <source>
        <dbReference type="ARBA" id="ARBA00038365"/>
    </source>
</evidence>
<evidence type="ECO:0000256" key="20">
    <source>
        <dbReference type="ARBA" id="ARBA00049448"/>
    </source>
</evidence>
<protein>
    <recommendedName>
        <fullName evidence="17">Peroxisomal bifunctional enzyme</fullName>
    </recommendedName>
    <alternativeName>
        <fullName evidence="18">Multifunctional enzyme 1</fullName>
    </alternativeName>
</protein>
<keyword evidence="1" id="KW-0413">Isomerase</keyword>
<evidence type="ECO:0000256" key="17">
    <source>
        <dbReference type="ARBA" id="ARBA00039632"/>
    </source>
</evidence>
<keyword evidence="2" id="KW-0456">Lyase</keyword>
<evidence type="ECO:0000256" key="19">
    <source>
        <dbReference type="ARBA" id="ARBA00048911"/>
    </source>
</evidence>
<evidence type="ECO:0000256" key="2">
    <source>
        <dbReference type="ARBA" id="ARBA00023239"/>
    </source>
</evidence>
<dbReference type="GO" id="GO:0006635">
    <property type="term" value="P:fatty acid beta-oxidation"/>
    <property type="evidence" value="ECO:0007669"/>
    <property type="project" value="TreeGrafter"/>
</dbReference>
<comment type="catalytic activity">
    <reaction evidence="12">
        <text>(2S,3S)-3-hydroxy-2-methylbutanoyl-CoA = (2E)-2-methylbut-2-enoyl-CoA + H2O</text>
        <dbReference type="Rhea" id="RHEA:31119"/>
        <dbReference type="ChEBI" id="CHEBI:15377"/>
        <dbReference type="ChEBI" id="CHEBI:57312"/>
        <dbReference type="ChEBI" id="CHEBI:57337"/>
    </reaction>
    <physiologicalReaction direction="right-to-left" evidence="12">
        <dbReference type="Rhea" id="RHEA:31121"/>
    </physiologicalReaction>
</comment>
<dbReference type="GO" id="GO:0004300">
    <property type="term" value="F:enoyl-CoA hydratase activity"/>
    <property type="evidence" value="ECO:0007669"/>
    <property type="project" value="UniProtKB-EC"/>
</dbReference>
<evidence type="ECO:0000256" key="10">
    <source>
        <dbReference type="ARBA" id="ARBA00036353"/>
    </source>
</evidence>
<keyword evidence="3" id="KW-0511">Multifunctional enzyme</keyword>
<dbReference type="Pfam" id="PF00378">
    <property type="entry name" value="ECH_1"/>
    <property type="match status" value="1"/>
</dbReference>
<comment type="catalytic activity">
    <reaction evidence="15">
        <text>(2E)-hexadecenedioyl-CoA + H2O = (3S)-hydroxyhexadecanedioyl-CoA</text>
        <dbReference type="Rhea" id="RHEA:40259"/>
        <dbReference type="ChEBI" id="CHEBI:15377"/>
        <dbReference type="ChEBI" id="CHEBI:77075"/>
        <dbReference type="ChEBI" id="CHEBI:77080"/>
    </reaction>
    <physiologicalReaction direction="left-to-right" evidence="15">
        <dbReference type="Rhea" id="RHEA:40260"/>
    </physiologicalReaction>
</comment>
<dbReference type="PANTHER" id="PTHR23309:SF49">
    <property type="entry name" value="PEROXISOMAL BIFUNCTIONAL ENZYME"/>
    <property type="match status" value="1"/>
</dbReference>
<comment type="catalytic activity">
    <reaction evidence="7">
        <text>a (3E)-enoyl-CoA = a 4-saturated (2E)-enoyl-CoA</text>
        <dbReference type="Rhea" id="RHEA:45228"/>
        <dbReference type="ChEBI" id="CHEBI:58521"/>
        <dbReference type="ChEBI" id="CHEBI:85097"/>
        <dbReference type="EC" id="5.3.3.8"/>
    </reaction>
    <physiologicalReaction direction="left-to-right" evidence="7">
        <dbReference type="Rhea" id="RHEA:45229"/>
    </physiologicalReaction>
</comment>
<comment type="catalytic activity">
    <reaction evidence="14">
        <text>(3E)-decenoyl-CoA = (2E)-decenoyl-CoA</text>
        <dbReference type="Rhea" id="RHEA:45752"/>
        <dbReference type="ChEBI" id="CHEBI:61406"/>
        <dbReference type="ChEBI" id="CHEBI:84793"/>
    </reaction>
    <physiologicalReaction direction="left-to-right" evidence="14">
        <dbReference type="Rhea" id="RHEA:45753"/>
    </physiologicalReaction>
</comment>
<sequence length="73" mass="7801">MAQYVRGAAAVAVIRLRNPPVNALSFTVIRALEDGLKKAAADPSVKAIMICGENGKFSAGKLFFLQTQIFSAF</sequence>
<comment type="catalytic activity">
    <reaction evidence="13">
        <text>(3E,5Z)-tetradecadienoyl-CoA = (2E,5Z)-tetradecadienoyl-CoA</text>
        <dbReference type="Rhea" id="RHEA:47464"/>
        <dbReference type="ChEBI" id="CHEBI:71586"/>
        <dbReference type="ChEBI" id="CHEBI:87701"/>
    </reaction>
    <physiologicalReaction direction="right-to-left" evidence="13">
        <dbReference type="Rhea" id="RHEA:47466"/>
    </physiologicalReaction>
</comment>
<dbReference type="GO" id="GO:0004165">
    <property type="term" value="F:delta(3)-delta(2)-enoyl-CoA isomerase activity"/>
    <property type="evidence" value="ECO:0007669"/>
    <property type="project" value="UniProtKB-EC"/>
</dbReference>
<evidence type="ECO:0000256" key="9">
    <source>
        <dbReference type="ARBA" id="ARBA00036336"/>
    </source>
</evidence>
<keyword evidence="22" id="KW-1185">Reference proteome</keyword>
<dbReference type="PANTHER" id="PTHR23309">
    <property type="entry name" value="3-HYDROXYACYL-COA DEHYROGENASE"/>
    <property type="match status" value="1"/>
</dbReference>
<comment type="catalytic activity">
    <reaction evidence="6">
        <text>a 4-saturated-(3S)-3-hydroxyacyl-CoA = a (3E)-enoyl-CoA + H2O</text>
        <dbReference type="Rhea" id="RHEA:20724"/>
        <dbReference type="ChEBI" id="CHEBI:15377"/>
        <dbReference type="ChEBI" id="CHEBI:58521"/>
        <dbReference type="ChEBI" id="CHEBI:137480"/>
        <dbReference type="EC" id="4.2.1.17"/>
    </reaction>
    <physiologicalReaction direction="left-to-right" evidence="6">
        <dbReference type="Rhea" id="RHEA:20725"/>
    </physiologicalReaction>
</comment>
<evidence type="ECO:0000256" key="12">
    <source>
        <dbReference type="ARBA" id="ARBA00036472"/>
    </source>
</evidence>
<dbReference type="InterPro" id="IPR001753">
    <property type="entry name" value="Enoyl-CoA_hydra/iso"/>
</dbReference>
<dbReference type="Ensembl" id="ENSNPET00000000737.1">
    <property type="protein sequence ID" value="ENSNPEP00000000725.1"/>
    <property type="gene ID" value="ENSNPEG00000000584.1"/>
</dbReference>
<evidence type="ECO:0000313" key="21">
    <source>
        <dbReference type="Ensembl" id="ENSNPEP00000000725.1"/>
    </source>
</evidence>
<dbReference type="SUPFAM" id="SSF52096">
    <property type="entry name" value="ClpP/crotonase"/>
    <property type="match status" value="1"/>
</dbReference>
<evidence type="ECO:0000256" key="1">
    <source>
        <dbReference type="ARBA" id="ARBA00023235"/>
    </source>
</evidence>
<evidence type="ECO:0000256" key="15">
    <source>
        <dbReference type="ARBA" id="ARBA00036989"/>
    </source>
</evidence>
<evidence type="ECO:0000256" key="5">
    <source>
        <dbReference type="ARBA" id="ARBA00035863"/>
    </source>
</evidence>
<evidence type="ECO:0000256" key="14">
    <source>
        <dbReference type="ARBA" id="ARBA00036656"/>
    </source>
</evidence>
<comment type="catalytic activity">
    <reaction evidence="5">
        <text>(3E,5Z)-octadienoyl-CoA = (2E,5Z)-octadienoyl-CoA</text>
        <dbReference type="Rhea" id="RHEA:49932"/>
        <dbReference type="ChEBI" id="CHEBI:85108"/>
        <dbReference type="ChEBI" id="CHEBI:131990"/>
    </reaction>
    <physiologicalReaction direction="right-to-left" evidence="5">
        <dbReference type="Rhea" id="RHEA:49934"/>
    </physiologicalReaction>
</comment>
<dbReference type="InterPro" id="IPR029045">
    <property type="entry name" value="ClpP/crotonase-like_dom_sf"/>
</dbReference>
<dbReference type="GO" id="GO:0005777">
    <property type="term" value="C:peroxisome"/>
    <property type="evidence" value="ECO:0007669"/>
    <property type="project" value="TreeGrafter"/>
</dbReference>
<comment type="catalytic activity">
    <reaction evidence="10">
        <text>(3E)-hexenoyl-CoA = (2E)-hexenoyl-CoA</text>
        <dbReference type="Rhea" id="RHEA:45736"/>
        <dbReference type="ChEBI" id="CHEBI:62077"/>
        <dbReference type="ChEBI" id="CHEBI:84790"/>
    </reaction>
    <physiologicalReaction direction="left-to-right" evidence="10">
        <dbReference type="Rhea" id="RHEA:45737"/>
    </physiologicalReaction>
</comment>
<evidence type="ECO:0000256" key="7">
    <source>
        <dbReference type="ARBA" id="ARBA00035949"/>
    </source>
</evidence>
<evidence type="ECO:0000256" key="18">
    <source>
        <dbReference type="ARBA" id="ARBA00042031"/>
    </source>
</evidence>
<dbReference type="Proteomes" id="UP000694420">
    <property type="component" value="Unplaced"/>
</dbReference>
<accession>A0A8C6YQ55</accession>
<dbReference type="GO" id="GO:0003857">
    <property type="term" value="F:(3S)-3-hydroxyacyl-CoA dehydrogenase (NAD+) activity"/>
    <property type="evidence" value="ECO:0007669"/>
    <property type="project" value="UniProtKB-EC"/>
</dbReference>
<evidence type="ECO:0000256" key="6">
    <source>
        <dbReference type="ARBA" id="ARBA00035909"/>
    </source>
</evidence>
<comment type="catalytic activity">
    <reaction evidence="8">
        <text>a (3Z)-enoyl-CoA = a 4-saturated (2E)-enoyl-CoA</text>
        <dbReference type="Rhea" id="RHEA:45900"/>
        <dbReference type="ChEBI" id="CHEBI:85097"/>
        <dbReference type="ChEBI" id="CHEBI:85489"/>
        <dbReference type="EC" id="5.3.3.8"/>
    </reaction>
    <physiologicalReaction direction="left-to-right" evidence="8">
        <dbReference type="Rhea" id="RHEA:45901"/>
    </physiologicalReaction>
</comment>
<comment type="catalytic activity">
    <reaction evidence="4">
        <text>(3S)-hydroxydecanoyl-CoA = (2E)-decenoyl-CoA + H2O</text>
        <dbReference type="Rhea" id="RHEA:31191"/>
        <dbReference type="ChEBI" id="CHEBI:15377"/>
        <dbReference type="ChEBI" id="CHEBI:61406"/>
        <dbReference type="ChEBI" id="CHEBI:62616"/>
    </reaction>
    <physiologicalReaction direction="right-to-left" evidence="4">
        <dbReference type="Rhea" id="RHEA:31193"/>
    </physiologicalReaction>
</comment>
<comment type="catalytic activity">
    <reaction evidence="20">
        <text>(3S)-hydroxyhexadecanedioyl-CoA + NAD(+) = 3-oxohexadecanedioyl-CoA + NADH + H(+)</text>
        <dbReference type="Rhea" id="RHEA:40267"/>
        <dbReference type="ChEBI" id="CHEBI:15378"/>
        <dbReference type="ChEBI" id="CHEBI:57540"/>
        <dbReference type="ChEBI" id="CHEBI:57945"/>
        <dbReference type="ChEBI" id="CHEBI:77080"/>
        <dbReference type="ChEBI" id="CHEBI:77081"/>
    </reaction>
    <physiologicalReaction direction="left-to-right" evidence="20">
        <dbReference type="Rhea" id="RHEA:40268"/>
    </physiologicalReaction>
</comment>
<proteinExistence type="inferred from homology"/>
<evidence type="ECO:0000256" key="3">
    <source>
        <dbReference type="ARBA" id="ARBA00023268"/>
    </source>
</evidence>
<reference evidence="21" key="1">
    <citation type="submission" date="2025-08" db="UniProtKB">
        <authorList>
            <consortium name="Ensembl"/>
        </authorList>
    </citation>
    <scope>IDENTIFICATION</scope>
</reference>
<dbReference type="AlphaFoldDB" id="A0A8C6YQ55"/>
<evidence type="ECO:0000256" key="11">
    <source>
        <dbReference type="ARBA" id="ARBA00036370"/>
    </source>
</evidence>
<comment type="catalytic activity">
    <reaction evidence="9">
        <text>(3Z)-hexenoyl-CoA = (2E)-hexenoyl-CoA</text>
        <dbReference type="Rhea" id="RHEA:45748"/>
        <dbReference type="ChEBI" id="CHEBI:62077"/>
        <dbReference type="ChEBI" id="CHEBI:85415"/>
    </reaction>
    <physiologicalReaction direction="left-to-right" evidence="9">
        <dbReference type="Rhea" id="RHEA:45749"/>
    </physiologicalReaction>
</comment>
<name>A0A8C6YQ55_NOTPE</name>
<evidence type="ECO:0000256" key="8">
    <source>
        <dbReference type="ARBA" id="ARBA00035959"/>
    </source>
</evidence>
<comment type="similarity">
    <text evidence="16">In the C-terminal section; belongs to the 3-hydroxyacyl-CoA dehydrogenase family.</text>
</comment>
<reference evidence="21" key="2">
    <citation type="submission" date="2025-09" db="UniProtKB">
        <authorList>
            <consortium name="Ensembl"/>
        </authorList>
    </citation>
    <scope>IDENTIFICATION</scope>
</reference>
<evidence type="ECO:0000256" key="13">
    <source>
        <dbReference type="ARBA" id="ARBA00036570"/>
    </source>
</evidence>
<evidence type="ECO:0000313" key="22">
    <source>
        <dbReference type="Proteomes" id="UP000694420"/>
    </source>
</evidence>
<evidence type="ECO:0000256" key="4">
    <source>
        <dbReference type="ARBA" id="ARBA00035760"/>
    </source>
</evidence>
<dbReference type="Gene3D" id="3.90.226.10">
    <property type="entry name" value="2-enoyl-CoA Hydratase, Chain A, domain 1"/>
    <property type="match status" value="1"/>
</dbReference>
<comment type="catalytic activity">
    <reaction evidence="19">
        <text>a (3S)-3-hydroxyacyl-CoA + NAD(+) = a 3-oxoacyl-CoA + NADH + H(+)</text>
        <dbReference type="Rhea" id="RHEA:22432"/>
        <dbReference type="ChEBI" id="CHEBI:15378"/>
        <dbReference type="ChEBI" id="CHEBI:57318"/>
        <dbReference type="ChEBI" id="CHEBI:57540"/>
        <dbReference type="ChEBI" id="CHEBI:57945"/>
        <dbReference type="ChEBI" id="CHEBI:90726"/>
        <dbReference type="EC" id="1.1.1.35"/>
    </reaction>
    <physiologicalReaction direction="left-to-right" evidence="19">
        <dbReference type="Rhea" id="RHEA:22433"/>
    </physiologicalReaction>
</comment>
<organism evidence="21 22">
    <name type="scientific">Nothoprocta perdicaria</name>
    <name type="common">Chilean tinamou</name>
    <name type="synonym">Crypturus perdicarius</name>
    <dbReference type="NCBI Taxonomy" id="30464"/>
    <lineage>
        <taxon>Eukaryota</taxon>
        <taxon>Metazoa</taxon>
        <taxon>Chordata</taxon>
        <taxon>Craniata</taxon>
        <taxon>Vertebrata</taxon>
        <taxon>Euteleostomi</taxon>
        <taxon>Archelosauria</taxon>
        <taxon>Archosauria</taxon>
        <taxon>Dinosauria</taxon>
        <taxon>Saurischia</taxon>
        <taxon>Theropoda</taxon>
        <taxon>Coelurosauria</taxon>
        <taxon>Aves</taxon>
        <taxon>Palaeognathae</taxon>
        <taxon>Tinamiformes</taxon>
        <taxon>Tinamidae</taxon>
        <taxon>Nothoprocta</taxon>
    </lineage>
</organism>
<comment type="catalytic activity">
    <reaction evidence="11">
        <text>(3S)-hydroxyhexanoyl-CoA = (2E)-hexenoyl-CoA + H2O</text>
        <dbReference type="Rhea" id="RHEA:30547"/>
        <dbReference type="ChEBI" id="CHEBI:15377"/>
        <dbReference type="ChEBI" id="CHEBI:62075"/>
        <dbReference type="ChEBI" id="CHEBI:62077"/>
    </reaction>
    <physiologicalReaction direction="right-to-left" evidence="11">
        <dbReference type="Rhea" id="RHEA:30549"/>
    </physiologicalReaction>
</comment>